<feature type="region of interest" description="Disordered" evidence="1">
    <location>
        <begin position="107"/>
        <end position="131"/>
    </location>
</feature>
<reference evidence="2 3" key="1">
    <citation type="submission" date="2018-03" db="EMBL/GenBank/DDBJ databases">
        <title>Genomic Encyclopedia of Archaeal and Bacterial Type Strains, Phase II (KMG-II): from individual species to whole genera.</title>
        <authorList>
            <person name="Goeker M."/>
        </authorList>
    </citation>
    <scope>NUCLEOTIDE SEQUENCE [LARGE SCALE GENOMIC DNA]</scope>
    <source>
        <strain evidence="2 3">DSM 45312</strain>
    </source>
</reference>
<evidence type="ECO:0000313" key="2">
    <source>
        <dbReference type="EMBL" id="PSK98003.1"/>
    </source>
</evidence>
<gene>
    <name evidence="2" type="ORF">CLV63_10651</name>
</gene>
<feature type="region of interest" description="Disordered" evidence="1">
    <location>
        <begin position="264"/>
        <end position="283"/>
    </location>
</feature>
<dbReference type="EMBL" id="PYGA01000006">
    <property type="protein sequence ID" value="PSK98003.1"/>
    <property type="molecule type" value="Genomic_DNA"/>
</dbReference>
<dbReference type="Proteomes" id="UP000240542">
    <property type="component" value="Unassembled WGS sequence"/>
</dbReference>
<feature type="compositionally biased region" description="Basic and acidic residues" evidence="1">
    <location>
        <begin position="110"/>
        <end position="128"/>
    </location>
</feature>
<name>A0A2P8DLA6_9ACTN</name>
<proteinExistence type="predicted"/>
<feature type="region of interest" description="Disordered" evidence="1">
    <location>
        <begin position="290"/>
        <end position="337"/>
    </location>
</feature>
<feature type="compositionally biased region" description="Basic and acidic residues" evidence="1">
    <location>
        <begin position="308"/>
        <end position="320"/>
    </location>
</feature>
<sequence length="337" mass="34732">MAWGSLLSGGGGVRDAGCGRSGCPRAGRGRIVPVAPLGEDAAQAEHVVGDDAVDPRVEQPPHDPGVVDGPHVHLHPQPVGGGDEVPAEQGETVVGRRDLRARHPAACERAQCRRERRQAQPRDVDRPARGRHRVVEAAPRPLQPPLVEGAHAHPVPRAGAAQYPLQRADRAVGLEVDVEPRLGPGAEQVLKDGDGFAAADPGASDLGVGQVGDGAGAVGGAVERGVVEREEDTVGGGVHVGLQVAVPEADRVPERGRGVLQFGAHPPGGIGDPTAPVGQCDGGGRVEVCRSHNRSMPGRARTAASGGPDREQDKEPDRDLGMGPGRGGRRCCSQAKC</sequence>
<keyword evidence="3" id="KW-1185">Reference proteome</keyword>
<accession>A0A2P8DLA6</accession>
<protein>
    <submittedName>
        <fullName evidence="2">Uncharacterized protein</fullName>
    </submittedName>
</protein>
<evidence type="ECO:0000256" key="1">
    <source>
        <dbReference type="SAM" id="MobiDB-lite"/>
    </source>
</evidence>
<dbReference type="AlphaFoldDB" id="A0A2P8DLA6"/>
<comment type="caution">
    <text evidence="2">The sequence shown here is derived from an EMBL/GenBank/DDBJ whole genome shotgun (WGS) entry which is preliminary data.</text>
</comment>
<feature type="region of interest" description="Disordered" evidence="1">
    <location>
        <begin position="1"/>
        <end position="26"/>
    </location>
</feature>
<evidence type="ECO:0000313" key="3">
    <source>
        <dbReference type="Proteomes" id="UP000240542"/>
    </source>
</evidence>
<organism evidence="2 3">
    <name type="scientific">Murinocardiopsis flavida</name>
    <dbReference type="NCBI Taxonomy" id="645275"/>
    <lineage>
        <taxon>Bacteria</taxon>
        <taxon>Bacillati</taxon>
        <taxon>Actinomycetota</taxon>
        <taxon>Actinomycetes</taxon>
        <taxon>Streptosporangiales</taxon>
        <taxon>Nocardiopsidaceae</taxon>
        <taxon>Murinocardiopsis</taxon>
    </lineage>
</organism>